<dbReference type="PANTHER" id="PTHR43433:SF5">
    <property type="entry name" value="AB HYDROLASE-1 DOMAIN-CONTAINING PROTEIN"/>
    <property type="match status" value="1"/>
</dbReference>
<dbReference type="AlphaFoldDB" id="A0A4Y9R7J3"/>
<dbReference type="EMBL" id="SPQZ01000001">
    <property type="protein sequence ID" value="TFW00271.1"/>
    <property type="molecule type" value="Genomic_DNA"/>
</dbReference>
<organism evidence="2 3">
    <name type="scientific">Orlajensenia leifsoniae</name>
    <dbReference type="NCBI Taxonomy" id="2561933"/>
    <lineage>
        <taxon>Bacteria</taxon>
        <taxon>Bacillati</taxon>
        <taxon>Actinomycetota</taxon>
        <taxon>Actinomycetes</taxon>
        <taxon>Micrococcales</taxon>
        <taxon>Microbacteriaceae</taxon>
        <taxon>Orlajensenia</taxon>
    </lineage>
</organism>
<proteinExistence type="predicted"/>
<evidence type="ECO:0000259" key="1">
    <source>
        <dbReference type="Pfam" id="PF00561"/>
    </source>
</evidence>
<dbReference type="Proteomes" id="UP000298127">
    <property type="component" value="Unassembled WGS sequence"/>
</dbReference>
<dbReference type="InterPro" id="IPR029058">
    <property type="entry name" value="AB_hydrolase_fold"/>
</dbReference>
<protein>
    <submittedName>
        <fullName evidence="2">Alpha/beta hydrolase</fullName>
    </submittedName>
</protein>
<dbReference type="SUPFAM" id="SSF53474">
    <property type="entry name" value="alpha/beta-Hydrolases"/>
    <property type="match status" value="1"/>
</dbReference>
<reference evidence="2 3" key="1">
    <citation type="journal article" date="2018" name="J. Microbiol.">
        <title>Leifsonia flava sp. nov., a novel actinobacterium isolated from the rhizosphere of Aquilegia viridiflora.</title>
        <authorList>
            <person name="Cai Y."/>
            <person name="Tao W.Z."/>
            <person name="Ma Y.J."/>
            <person name="Cheng J."/>
            <person name="Zhang M.Y."/>
            <person name="Zhang Y.X."/>
        </authorList>
    </citation>
    <scope>NUCLEOTIDE SEQUENCE [LARGE SCALE GENOMIC DNA]</scope>
    <source>
        <strain evidence="2 3">SYP-B2174</strain>
    </source>
</reference>
<evidence type="ECO:0000313" key="2">
    <source>
        <dbReference type="EMBL" id="TFW00271.1"/>
    </source>
</evidence>
<dbReference type="RefSeq" id="WP_135119097.1">
    <property type="nucleotide sequence ID" value="NZ_SPQZ01000001.1"/>
</dbReference>
<sequence>MITSSTPGLVDTPVASVEATNGVTYAYRRFGTGTGVPLVFLQHFRGNIDNWDPRLVDQIAAERDVILFDNTGVGGTDGTTPSTVEQMADDAVAFITALGLTEVDLFGFSLGGFVSQEIALSQPGLVRRIILAGTGPKGAPGMGRWSKDVEDAVVADATGPAGVLYVFYAHTDSSQQAGQESLGRIYGWQAGRDEQPSLETKNAQYEAVLAWGVRDWDALARLADLRQPVLVLQGDDDIMIPTKASYLLAGLIPNATLRIYPDASHGSIFQHAARAARDTLTFLAD</sequence>
<dbReference type="GO" id="GO:0016787">
    <property type="term" value="F:hydrolase activity"/>
    <property type="evidence" value="ECO:0007669"/>
    <property type="project" value="UniProtKB-KW"/>
</dbReference>
<keyword evidence="2" id="KW-0378">Hydrolase</keyword>
<dbReference type="PRINTS" id="PR00111">
    <property type="entry name" value="ABHYDROLASE"/>
</dbReference>
<gene>
    <name evidence="2" type="ORF">E4M00_03590</name>
</gene>
<keyword evidence="3" id="KW-1185">Reference proteome</keyword>
<dbReference type="InterPro" id="IPR050471">
    <property type="entry name" value="AB_hydrolase"/>
</dbReference>
<comment type="caution">
    <text evidence="2">The sequence shown here is derived from an EMBL/GenBank/DDBJ whole genome shotgun (WGS) entry which is preliminary data.</text>
</comment>
<dbReference type="PANTHER" id="PTHR43433">
    <property type="entry name" value="HYDROLASE, ALPHA/BETA FOLD FAMILY PROTEIN"/>
    <property type="match status" value="1"/>
</dbReference>
<feature type="domain" description="AB hydrolase-1" evidence="1">
    <location>
        <begin position="37"/>
        <end position="271"/>
    </location>
</feature>
<evidence type="ECO:0000313" key="3">
    <source>
        <dbReference type="Proteomes" id="UP000298127"/>
    </source>
</evidence>
<name>A0A4Y9R7J3_9MICO</name>
<dbReference type="Pfam" id="PF00561">
    <property type="entry name" value="Abhydrolase_1"/>
    <property type="match status" value="1"/>
</dbReference>
<dbReference type="InterPro" id="IPR000073">
    <property type="entry name" value="AB_hydrolase_1"/>
</dbReference>
<accession>A0A4Y9R7J3</accession>
<dbReference type="Gene3D" id="3.40.50.1820">
    <property type="entry name" value="alpha/beta hydrolase"/>
    <property type="match status" value="1"/>
</dbReference>